<dbReference type="InterPro" id="IPR005708">
    <property type="entry name" value="Homogentis_dOase"/>
</dbReference>
<dbReference type="InterPro" id="IPR011051">
    <property type="entry name" value="RmlC_Cupin_sf"/>
</dbReference>
<keyword evidence="5" id="KW-0560">Oxidoreductase</keyword>
<dbReference type="InterPro" id="IPR014710">
    <property type="entry name" value="RmlC-like_jellyroll"/>
</dbReference>
<dbReference type="InterPro" id="IPR046452">
    <property type="entry name" value="HgmA_N"/>
</dbReference>
<evidence type="ECO:0000256" key="1">
    <source>
        <dbReference type="ARBA" id="ARBA00001962"/>
    </source>
</evidence>
<evidence type="ECO:0000256" key="5">
    <source>
        <dbReference type="ARBA" id="ARBA00023002"/>
    </source>
</evidence>
<dbReference type="RefSeq" id="WP_119976894.1">
    <property type="nucleotide sequence ID" value="NZ_BPFB01000033.1"/>
</dbReference>
<evidence type="ECO:0000256" key="6">
    <source>
        <dbReference type="ARBA" id="ARBA00023004"/>
    </source>
</evidence>
<keyword evidence="4" id="KW-0223">Dioxygenase</keyword>
<sequence>MPFYVKQGQIPHKRHITFQKDNGELYREELFSTHGFANIYSNKYHHNMPTKALTVAPYELNHGETWQDPLIQNYKLDSKQVDRQGHFFSARNKIFFNNDVAIYTAKVTQDTDEFYRNAYADEVVFIHEGQGMLYSEYGTISVKKWDYLVIPRGTTYQLKFTDVDHVRLLVIESFSMVEVPKHFRNEYGQLTESAPYCERDIRVPTLQDATVEQGTFPLVSKFGERYQLTQLEWHPFDLVGWDGCVYPWAFNIQDYAPKVGQIHLPPSEHLVFSGHNFVICNFVPRPYDFHPQSIPAPYYHNNIDSDEVLYYVDGDFMSRTGIEAGYLTLHQKGVPHGPQPGRTEASIGKTETYEYAVMVDTFAPLQLTLHVQTCMSPDYNRSWIEEKQ</sequence>
<keyword evidence="6" id="KW-0408">Iron</keyword>
<dbReference type="EMBL" id="BPFB01000033">
    <property type="protein sequence ID" value="GIU48925.1"/>
    <property type="molecule type" value="Genomic_DNA"/>
</dbReference>
<keyword evidence="9" id="KW-1185">Reference proteome</keyword>
<dbReference type="Gene3D" id="2.60.120.10">
    <property type="entry name" value="Jelly Rolls"/>
    <property type="match status" value="2"/>
</dbReference>
<reference evidence="8 9" key="1">
    <citation type="submission" date="2021-05" db="EMBL/GenBank/DDBJ databases">
        <title>Molecular characterization for Shewanella algae harboring chromosomal blaOXA-55-like strains isolated from clinical and environment sample.</title>
        <authorList>
            <person name="Ohama Y."/>
            <person name="Aoki K."/>
            <person name="Harada S."/>
            <person name="Moriya K."/>
            <person name="Ishii Y."/>
            <person name="Tateda K."/>
        </authorList>
    </citation>
    <scope>NUCLEOTIDE SEQUENCE [LARGE SCALE GENOMIC DNA]</scope>
    <source>
        <strain evidence="8 9">LMG 23746</strain>
    </source>
</reference>
<evidence type="ECO:0000313" key="8">
    <source>
        <dbReference type="EMBL" id="GIU48925.1"/>
    </source>
</evidence>
<feature type="domain" description="Homogentisate 1,2-dioxygenase N-terminal" evidence="7">
    <location>
        <begin position="90"/>
        <end position="251"/>
    </location>
</feature>
<dbReference type="Proteomes" id="UP000761574">
    <property type="component" value="Unassembled WGS sequence"/>
</dbReference>
<evidence type="ECO:0000256" key="3">
    <source>
        <dbReference type="ARBA" id="ARBA00022723"/>
    </source>
</evidence>
<dbReference type="Pfam" id="PF20510">
    <property type="entry name" value="HgmA_N"/>
    <property type="match status" value="1"/>
</dbReference>
<name>A0ABQ4PMU4_9GAMM</name>
<evidence type="ECO:0000256" key="4">
    <source>
        <dbReference type="ARBA" id="ARBA00022964"/>
    </source>
</evidence>
<protein>
    <submittedName>
        <fullName evidence="8">Homogentisate 1,2-dioxygenase</fullName>
    </submittedName>
</protein>
<dbReference type="SUPFAM" id="SSF51182">
    <property type="entry name" value="RmlC-like cupins"/>
    <property type="match status" value="1"/>
</dbReference>
<accession>A0ABQ4PMU4</accession>
<evidence type="ECO:0000256" key="2">
    <source>
        <dbReference type="ARBA" id="ARBA00007757"/>
    </source>
</evidence>
<comment type="similarity">
    <text evidence="2">Belongs to the homogentisate dioxygenase family.</text>
</comment>
<evidence type="ECO:0000313" key="9">
    <source>
        <dbReference type="Proteomes" id="UP000761574"/>
    </source>
</evidence>
<gene>
    <name evidence="8" type="primary">hmgA</name>
    <name evidence="8" type="ORF">TUM4630_26340</name>
</gene>
<organism evidence="8 9">
    <name type="scientific">Shewanella algidipiscicola</name>
    <dbReference type="NCBI Taxonomy" id="614070"/>
    <lineage>
        <taxon>Bacteria</taxon>
        <taxon>Pseudomonadati</taxon>
        <taxon>Pseudomonadota</taxon>
        <taxon>Gammaproteobacteria</taxon>
        <taxon>Alteromonadales</taxon>
        <taxon>Shewanellaceae</taxon>
        <taxon>Shewanella</taxon>
    </lineage>
</organism>
<comment type="caution">
    <text evidence="8">The sequence shown here is derived from an EMBL/GenBank/DDBJ whole genome shotgun (WGS) entry which is preliminary data.</text>
</comment>
<evidence type="ECO:0000259" key="7">
    <source>
        <dbReference type="Pfam" id="PF20510"/>
    </source>
</evidence>
<keyword evidence="3" id="KW-0479">Metal-binding</keyword>
<comment type="cofactor">
    <cofactor evidence="1">
        <name>Fe cation</name>
        <dbReference type="ChEBI" id="CHEBI:24875"/>
    </cofactor>
</comment>
<proteinExistence type="inferred from homology"/>
<dbReference type="PANTHER" id="PTHR11056">
    <property type="entry name" value="HOMOGENTISATE 1,2-DIOXYGENASE"/>
    <property type="match status" value="1"/>
</dbReference>
<dbReference type="PANTHER" id="PTHR11056:SF0">
    <property type="entry name" value="HOMOGENTISATE 1,2-DIOXYGENASE"/>
    <property type="match status" value="1"/>
</dbReference>